<proteinExistence type="inferred from homology"/>
<keyword evidence="3" id="KW-0560">Oxidoreductase</keyword>
<dbReference type="WBParaSite" id="MBELARI_LOCUS18051">
    <property type="protein sequence ID" value="MBELARI_LOCUS18051"/>
    <property type="gene ID" value="MBELARI_LOCUS18051"/>
</dbReference>
<dbReference type="PANTHER" id="PTHR43827:SF3">
    <property type="entry name" value="NADP-DEPENDENT OXIDOREDUCTASE DOMAIN-CONTAINING PROTEIN"/>
    <property type="match status" value="1"/>
</dbReference>
<dbReference type="Pfam" id="PF00248">
    <property type="entry name" value="Aldo_ket_red"/>
    <property type="match status" value="1"/>
</dbReference>
<dbReference type="InterPro" id="IPR023210">
    <property type="entry name" value="NADP_OxRdtase_dom"/>
</dbReference>
<dbReference type="AlphaFoldDB" id="A0AAF3EVF7"/>
<feature type="active site" description="Proton donor" evidence="4">
    <location>
        <position position="68"/>
    </location>
</feature>
<name>A0AAF3EVF7_9BILA</name>
<feature type="binding site" evidence="5">
    <location>
        <position position="129"/>
    </location>
    <ligand>
        <name>substrate</name>
    </ligand>
</feature>
<dbReference type="InterPro" id="IPR036812">
    <property type="entry name" value="NAD(P)_OxRdtase_dom_sf"/>
</dbReference>
<evidence type="ECO:0000313" key="9">
    <source>
        <dbReference type="Proteomes" id="UP000887575"/>
    </source>
</evidence>
<evidence type="ECO:0000256" key="2">
    <source>
        <dbReference type="ARBA" id="ARBA00022857"/>
    </source>
</evidence>
<dbReference type="Proteomes" id="UP000887575">
    <property type="component" value="Unassembled WGS sequence"/>
</dbReference>
<dbReference type="PIRSF" id="PIRSF000097">
    <property type="entry name" value="AKR"/>
    <property type="match status" value="1"/>
</dbReference>
<dbReference type="PANTHER" id="PTHR43827">
    <property type="entry name" value="2,5-DIKETO-D-GLUCONIC ACID REDUCTASE"/>
    <property type="match status" value="1"/>
</dbReference>
<evidence type="ECO:0000256" key="1">
    <source>
        <dbReference type="ARBA" id="ARBA00007905"/>
    </source>
</evidence>
<reference evidence="10" key="1">
    <citation type="submission" date="2024-02" db="UniProtKB">
        <authorList>
            <consortium name="WormBaseParasite"/>
        </authorList>
    </citation>
    <scope>IDENTIFICATION</scope>
</reference>
<keyword evidence="9" id="KW-1185">Reference proteome</keyword>
<evidence type="ECO:0000256" key="6">
    <source>
        <dbReference type="PIRSR" id="PIRSR000097-3"/>
    </source>
</evidence>
<feature type="site" description="Lowers pKa of active site Tyr" evidence="6">
    <location>
        <position position="97"/>
    </location>
</feature>
<accession>A0AAF3EVF7</accession>
<evidence type="ECO:0000256" key="3">
    <source>
        <dbReference type="ARBA" id="ARBA00023002"/>
    </source>
</evidence>
<feature type="domain" description="NADP-dependent oxidoreductase" evidence="8">
    <location>
        <begin position="33"/>
        <end position="278"/>
    </location>
</feature>
<feature type="chain" id="PRO_5042048080" evidence="7">
    <location>
        <begin position="18"/>
        <end position="306"/>
    </location>
</feature>
<protein>
    <submittedName>
        <fullName evidence="10">NADP-dependent oxidoreductase domain-containing protein</fullName>
    </submittedName>
</protein>
<dbReference type="InterPro" id="IPR020471">
    <property type="entry name" value="AKR"/>
</dbReference>
<evidence type="ECO:0000313" key="10">
    <source>
        <dbReference type="WBParaSite" id="MBELARI_LOCUS18051"/>
    </source>
</evidence>
<evidence type="ECO:0000256" key="4">
    <source>
        <dbReference type="PIRSR" id="PIRSR000097-1"/>
    </source>
</evidence>
<sequence>MNLYLLTLVTLSTGLQADYDYRGRDYVEKKAEKLVFGLWMITDYDTIYRVIDDALAAGYRTFDTAQAYNNEEITGRAFNALLPKHGLKREDIFLSSKVHNIHQGPKAEPSIIESLEKLNFSYLDLMLIHWPGAMPVDWSNPLHNMTNRRGTWKALEKYYNLGKLRSIGVSNWMRHHLEDLLSYATVNSLVDYCQEKGIIFQAYACNLHLTPEKAIANYRQPKIEAIAKKYDITPKLLQFVFPLNRGMSVLTRATTKEHILENRKANQIKMNPEDIEALMLKGTIGHKNCGDPKFVTDSATIKEIVD</sequence>
<dbReference type="PRINTS" id="PR00069">
    <property type="entry name" value="ALDKETRDTASE"/>
</dbReference>
<dbReference type="GO" id="GO:0016616">
    <property type="term" value="F:oxidoreductase activity, acting on the CH-OH group of donors, NAD or NADP as acceptor"/>
    <property type="evidence" value="ECO:0007669"/>
    <property type="project" value="UniProtKB-ARBA"/>
</dbReference>
<dbReference type="SUPFAM" id="SSF51430">
    <property type="entry name" value="NAD(P)-linked oxidoreductase"/>
    <property type="match status" value="1"/>
</dbReference>
<keyword evidence="7" id="KW-0732">Signal</keyword>
<keyword evidence="2" id="KW-0521">NADP</keyword>
<evidence type="ECO:0000256" key="5">
    <source>
        <dbReference type="PIRSR" id="PIRSR000097-2"/>
    </source>
</evidence>
<organism evidence="9 10">
    <name type="scientific">Mesorhabditis belari</name>
    <dbReference type="NCBI Taxonomy" id="2138241"/>
    <lineage>
        <taxon>Eukaryota</taxon>
        <taxon>Metazoa</taxon>
        <taxon>Ecdysozoa</taxon>
        <taxon>Nematoda</taxon>
        <taxon>Chromadorea</taxon>
        <taxon>Rhabditida</taxon>
        <taxon>Rhabditina</taxon>
        <taxon>Rhabditomorpha</taxon>
        <taxon>Rhabditoidea</taxon>
        <taxon>Rhabditidae</taxon>
        <taxon>Mesorhabditinae</taxon>
        <taxon>Mesorhabditis</taxon>
    </lineage>
</organism>
<feature type="signal peptide" evidence="7">
    <location>
        <begin position="1"/>
        <end position="17"/>
    </location>
</feature>
<evidence type="ECO:0000256" key="7">
    <source>
        <dbReference type="SAM" id="SignalP"/>
    </source>
</evidence>
<evidence type="ECO:0000259" key="8">
    <source>
        <dbReference type="Pfam" id="PF00248"/>
    </source>
</evidence>
<dbReference type="Gene3D" id="3.20.20.100">
    <property type="entry name" value="NADP-dependent oxidoreductase domain"/>
    <property type="match status" value="1"/>
</dbReference>
<comment type="similarity">
    <text evidence="1">Belongs to the aldo/keto reductase family.</text>
</comment>